<name>A0A172U1A9_9BACT</name>
<dbReference type="Pfam" id="PF18167">
    <property type="entry name" value="Sa_NUDIX"/>
    <property type="match status" value="1"/>
</dbReference>
<evidence type="ECO:0000256" key="1">
    <source>
        <dbReference type="SAM" id="Phobius"/>
    </source>
</evidence>
<dbReference type="InterPro" id="IPR040829">
    <property type="entry name" value="Cap16_NUDIX"/>
</dbReference>
<keyword evidence="1" id="KW-0472">Membrane</keyword>
<keyword evidence="4" id="KW-1185">Reference proteome</keyword>
<proteinExistence type="predicted"/>
<dbReference type="AlphaFoldDB" id="A0A172U1A9"/>
<gene>
    <name evidence="3" type="ORF">SY85_24375</name>
</gene>
<accession>A0A172U1A9</accession>
<reference evidence="4" key="1">
    <citation type="submission" date="2015-01" db="EMBL/GenBank/DDBJ databases">
        <title>Flavisolibacter sp./LCS9/ whole genome sequencing.</title>
        <authorList>
            <person name="Kim M.K."/>
            <person name="Srinivasan S."/>
            <person name="Lee J.-J."/>
        </authorList>
    </citation>
    <scope>NUCLEOTIDE SEQUENCE [LARGE SCALE GENOMIC DNA]</scope>
    <source>
        <strain evidence="4">LCS9</strain>
    </source>
</reference>
<feature type="domain" description="CD-NTase-associated protein 16 NUDIX" evidence="2">
    <location>
        <begin position="70"/>
        <end position="266"/>
    </location>
</feature>
<dbReference type="KEGG" id="fla:SY85_24375"/>
<dbReference type="STRING" id="1492898.SY85_24375"/>
<dbReference type="EMBL" id="CP011390">
    <property type="protein sequence ID" value="ANE53141.1"/>
    <property type="molecule type" value="Genomic_DNA"/>
</dbReference>
<evidence type="ECO:0000259" key="2">
    <source>
        <dbReference type="Pfam" id="PF18167"/>
    </source>
</evidence>
<evidence type="ECO:0000313" key="3">
    <source>
        <dbReference type="EMBL" id="ANE53141.1"/>
    </source>
</evidence>
<keyword evidence="1" id="KW-1133">Transmembrane helix</keyword>
<feature type="transmembrane region" description="Helical" evidence="1">
    <location>
        <begin position="9"/>
        <end position="27"/>
    </location>
</feature>
<dbReference type="OrthoDB" id="791606at2"/>
<reference evidence="3 4" key="2">
    <citation type="journal article" date="2016" name="Int. J. Syst. Evol. Microbiol.">
        <title>Flavisolibacter tropicus sp. nov., isolated from tropical soil.</title>
        <authorList>
            <person name="Lee J.J."/>
            <person name="Kang M.S."/>
            <person name="Kim G.S."/>
            <person name="Lee C.S."/>
            <person name="Lim S."/>
            <person name="Lee J."/>
            <person name="Roh S.H."/>
            <person name="Kang H."/>
            <person name="Ha J.M."/>
            <person name="Bae S."/>
            <person name="Jung H.Y."/>
            <person name="Kim M.K."/>
        </authorList>
    </citation>
    <scope>NUCLEOTIDE SEQUENCE [LARGE SCALE GENOMIC DNA]</scope>
    <source>
        <strain evidence="3 4">LCS9</strain>
    </source>
</reference>
<evidence type="ECO:0000313" key="4">
    <source>
        <dbReference type="Proteomes" id="UP000077177"/>
    </source>
</evidence>
<dbReference type="RefSeq" id="WP_066408883.1">
    <property type="nucleotide sequence ID" value="NZ_CP011390.1"/>
</dbReference>
<sequence length="272" mass="32227">MKRKTISEIIVVAISFSLAQWVVGPNLQPELNGLAIGVAIALLIEWIFHLYDQRGFIRLYLKCLLSKRSLRLSIAYLYKIEVRGKYLLVKSNRIQGAYQPVGGVYKYFNPEGKKQLESIGAIPDNNIENDDASEHDLRLKLRNRRNLKDFIQWFFSREHRELDPWREFYEELVEPGLLPQALFPYIHYELVGQSYEQIHYDEHFKTDTFKYFDIYKPKTLNRRQEDALEQLYMNPPDGAIWVTEEEIKREIASDGKRIAPHTYHIFETRKLD</sequence>
<keyword evidence="1" id="KW-0812">Transmembrane</keyword>
<organism evidence="3 4">
    <name type="scientific">Flavisolibacter tropicus</name>
    <dbReference type="NCBI Taxonomy" id="1492898"/>
    <lineage>
        <taxon>Bacteria</taxon>
        <taxon>Pseudomonadati</taxon>
        <taxon>Bacteroidota</taxon>
        <taxon>Chitinophagia</taxon>
        <taxon>Chitinophagales</taxon>
        <taxon>Chitinophagaceae</taxon>
        <taxon>Flavisolibacter</taxon>
    </lineage>
</organism>
<protein>
    <recommendedName>
        <fullName evidence="2">CD-NTase-associated protein 16 NUDIX domain-containing protein</fullName>
    </recommendedName>
</protein>
<feature type="transmembrane region" description="Helical" evidence="1">
    <location>
        <begin position="33"/>
        <end position="51"/>
    </location>
</feature>
<dbReference type="Proteomes" id="UP000077177">
    <property type="component" value="Chromosome"/>
</dbReference>